<keyword evidence="3" id="KW-1185">Reference proteome</keyword>
<dbReference type="OrthoDB" id="3258279at2759"/>
<dbReference type="STRING" id="205917.A0A4Y9YM33"/>
<sequence length="133" mass="14709">DRLPGLPLPPPEILEKPRGPIATPPAKPAPKTAHPKELVNLQHAPLPPSRLPRPAKRPPRRLVDLRPVSPVPEPSQPVRIPDGRRDSGGSVKDLVRSFEGMDKSMSEELDSFRLSRQRSVGELKASARAQWRP</sequence>
<protein>
    <submittedName>
        <fullName evidence="2">Uncharacterized protein</fullName>
    </submittedName>
</protein>
<evidence type="ECO:0000256" key="1">
    <source>
        <dbReference type="SAM" id="MobiDB-lite"/>
    </source>
</evidence>
<organism evidence="2 3">
    <name type="scientific">Dentipellis fragilis</name>
    <dbReference type="NCBI Taxonomy" id="205917"/>
    <lineage>
        <taxon>Eukaryota</taxon>
        <taxon>Fungi</taxon>
        <taxon>Dikarya</taxon>
        <taxon>Basidiomycota</taxon>
        <taxon>Agaricomycotina</taxon>
        <taxon>Agaricomycetes</taxon>
        <taxon>Russulales</taxon>
        <taxon>Hericiaceae</taxon>
        <taxon>Dentipellis</taxon>
    </lineage>
</organism>
<dbReference type="EMBL" id="SEOQ01000427">
    <property type="protein sequence ID" value="TFY63202.1"/>
    <property type="molecule type" value="Genomic_DNA"/>
</dbReference>
<reference evidence="2 3" key="1">
    <citation type="submission" date="2019-02" db="EMBL/GenBank/DDBJ databases">
        <title>Genome sequencing of the rare red list fungi Dentipellis fragilis.</title>
        <authorList>
            <person name="Buettner E."/>
            <person name="Kellner H."/>
        </authorList>
    </citation>
    <scope>NUCLEOTIDE SEQUENCE [LARGE SCALE GENOMIC DNA]</scope>
    <source>
        <strain evidence="2 3">DSM 105465</strain>
    </source>
</reference>
<dbReference type="Proteomes" id="UP000298327">
    <property type="component" value="Unassembled WGS sequence"/>
</dbReference>
<accession>A0A4Y9YM33</accession>
<proteinExistence type="predicted"/>
<dbReference type="AlphaFoldDB" id="A0A4Y9YM33"/>
<feature type="compositionally biased region" description="Basic and acidic residues" evidence="1">
    <location>
        <begin position="81"/>
        <end position="91"/>
    </location>
</feature>
<evidence type="ECO:0000313" key="3">
    <source>
        <dbReference type="Proteomes" id="UP000298327"/>
    </source>
</evidence>
<gene>
    <name evidence="2" type="ORF">EVG20_g6416</name>
</gene>
<name>A0A4Y9YM33_9AGAM</name>
<feature type="compositionally biased region" description="Pro residues" evidence="1">
    <location>
        <begin position="1"/>
        <end position="12"/>
    </location>
</feature>
<feature type="region of interest" description="Disordered" evidence="1">
    <location>
        <begin position="1"/>
        <end position="91"/>
    </location>
</feature>
<feature type="non-terminal residue" evidence="2">
    <location>
        <position position="1"/>
    </location>
</feature>
<evidence type="ECO:0000313" key="2">
    <source>
        <dbReference type="EMBL" id="TFY63202.1"/>
    </source>
</evidence>
<comment type="caution">
    <text evidence="2">The sequence shown here is derived from an EMBL/GenBank/DDBJ whole genome shotgun (WGS) entry which is preliminary data.</text>
</comment>